<dbReference type="EMBL" id="BAAAEN010000031">
    <property type="protein sequence ID" value="GAA0528674.1"/>
    <property type="molecule type" value="Genomic_DNA"/>
</dbReference>
<dbReference type="PANTHER" id="PTHR35563:SF2">
    <property type="entry name" value="BARREL METAL-DEPENDENT HYDROLASE, PUTATIVE (AFU_ORTHOLOGUE AFUA_1G16240)-RELATED"/>
    <property type="match status" value="1"/>
</dbReference>
<sequence>MLDTAMTTRLIDIHPHIISPDTTRYPLDPLGGERSGWSATRPVTFEQYAAAMDAVGIDKAAIVHSSTTYGFDNSYVADSIAAQPKRYAGVYSVDMLAPDATQKIRYWRGRGLAGLRVFTTGSTMPGQAPTLEDPALHPAWSLAGELGIPVCVQITKAAIPALEKLLTAFPQTLAIVDHMMKPDISSGPPYAGAQHLFDLARFKNLYLKLSSRNTESAYSGKATPETFFGRVVREFGADRIAWGSNFPAAEDSLADIVKALKDYIAFLPAADQHWIMAGTAQKLYPVLKD</sequence>
<dbReference type="Pfam" id="PF04909">
    <property type="entry name" value="Amidohydro_2"/>
    <property type="match status" value="1"/>
</dbReference>
<dbReference type="InterPro" id="IPR032466">
    <property type="entry name" value="Metal_Hydrolase"/>
</dbReference>
<keyword evidence="3" id="KW-1185">Reference proteome</keyword>
<comment type="caution">
    <text evidence="2">The sequence shown here is derived from an EMBL/GenBank/DDBJ whole genome shotgun (WGS) entry which is preliminary data.</text>
</comment>
<name>A0ABN1CXE5_9BURK</name>
<dbReference type="InterPro" id="IPR052358">
    <property type="entry name" value="Aro_Compnd_Degr_Hydrolases"/>
</dbReference>
<proteinExistence type="predicted"/>
<accession>A0ABN1CXE5</accession>
<evidence type="ECO:0000313" key="3">
    <source>
        <dbReference type="Proteomes" id="UP001501706"/>
    </source>
</evidence>
<evidence type="ECO:0000313" key="2">
    <source>
        <dbReference type="EMBL" id="GAA0528674.1"/>
    </source>
</evidence>
<dbReference type="PANTHER" id="PTHR35563">
    <property type="entry name" value="BARREL METAL-DEPENDENT HYDROLASE, PUTATIVE (AFU_ORTHOLOGUE AFUA_1G16240)-RELATED"/>
    <property type="match status" value="1"/>
</dbReference>
<gene>
    <name evidence="2" type="ORF">GCM10009097_52790</name>
</gene>
<protein>
    <recommendedName>
        <fullName evidence="1">Amidohydrolase-related domain-containing protein</fullName>
    </recommendedName>
</protein>
<reference evidence="2 3" key="1">
    <citation type="journal article" date="2019" name="Int. J. Syst. Evol. Microbiol.">
        <title>The Global Catalogue of Microorganisms (GCM) 10K type strain sequencing project: providing services to taxonomists for standard genome sequencing and annotation.</title>
        <authorList>
            <consortium name="The Broad Institute Genomics Platform"/>
            <consortium name="The Broad Institute Genome Sequencing Center for Infectious Disease"/>
            <person name="Wu L."/>
            <person name="Ma J."/>
        </authorList>
    </citation>
    <scope>NUCLEOTIDE SEQUENCE [LARGE SCALE GENOMIC DNA]</scope>
    <source>
        <strain evidence="2 3">JCM 14330</strain>
    </source>
</reference>
<feature type="domain" description="Amidohydrolase-related" evidence="1">
    <location>
        <begin position="11"/>
        <end position="285"/>
    </location>
</feature>
<evidence type="ECO:0000259" key="1">
    <source>
        <dbReference type="Pfam" id="PF04909"/>
    </source>
</evidence>
<dbReference type="InterPro" id="IPR006680">
    <property type="entry name" value="Amidohydro-rel"/>
</dbReference>
<dbReference type="Gene3D" id="3.20.20.140">
    <property type="entry name" value="Metal-dependent hydrolases"/>
    <property type="match status" value="1"/>
</dbReference>
<organism evidence="2 3">
    <name type="scientific">Pigmentiphaga daeguensis</name>
    <dbReference type="NCBI Taxonomy" id="414049"/>
    <lineage>
        <taxon>Bacteria</taxon>
        <taxon>Pseudomonadati</taxon>
        <taxon>Pseudomonadota</taxon>
        <taxon>Betaproteobacteria</taxon>
        <taxon>Burkholderiales</taxon>
        <taxon>Alcaligenaceae</taxon>
        <taxon>Pigmentiphaga</taxon>
    </lineage>
</organism>
<dbReference type="Proteomes" id="UP001501706">
    <property type="component" value="Unassembled WGS sequence"/>
</dbReference>
<dbReference type="SUPFAM" id="SSF51556">
    <property type="entry name" value="Metallo-dependent hydrolases"/>
    <property type="match status" value="1"/>
</dbReference>